<keyword evidence="3" id="KW-0808">Transferase</keyword>
<keyword evidence="4" id="KW-1185">Reference proteome</keyword>
<dbReference type="InterPro" id="IPR016195">
    <property type="entry name" value="Pol/histidinol_Pase-like"/>
</dbReference>
<evidence type="ECO:0000313" key="3">
    <source>
        <dbReference type="EMBL" id="EFI35839.1"/>
    </source>
</evidence>
<gene>
    <name evidence="3" type="ORF">Dthio_PD3276</name>
</gene>
<sequence length="810" mass="92207">MEKFTSVDMHVHSRHSTRPSQWGLQKLGCSESYTGPEFIYKRLRDKGMDLVTITDHNCIDGCLEIAHKDGVFVSEEITAHFPDDGCKVHVLAYDISEEQHSRIQEIRFNIFELVSYLQTEDILHAAAHPLFSVNGKMSYENFERLLLLFKIMECNGARDKTQNEALEFILDNLCPLDFEYLQNKYDLKAAGNKPWEKSIIGGSDDHSSLNIGRMFTRVPGNHNLKKFLEQVNKGCSNAWGTPSTPKTMAHNLYSIGYQFCKHKFNLHRYTGQDSLLQFLDQTLHPGQKIPKNIKDSILGFIYKKTGSKGKTPAREFHRLLSRETELMLRTDPEITRMVQSSVNPHEYMGSRWFRFANKAGNRLLSHEAGRLVEQAASAGFLDMFQTLGSAGSLYTMLSPYFVSYGIFNQDRRTSKEFISSFKKRKGIRKSAYQMRVAHFTDTFYEINGVARTMQQLATTAAVTSKDLTIITCRPDSSKSLEMDGVQNFEPMGMLDLPEYPEIKLYYPPVLEMIDYCFERDTTHLHTATPGPMGLAALATATILGLPIFGTYHTSLPQYTGHLTGDHALEALMWKYIIWYYNQLDKVFAPSKSTADELRLKGVRSEKIKVYPRGVDTDKFNPAKRNGFFARHYKIQNKTKLLYVGRISKEKNLQILEKAFQKICEHTSKVHLVIVGDGPYRYEMEYRLKDYPATFTGYLQGEELSQAYASSDLFVFPSSTDTFGNVVLEAQASGVPAIVVDQGGPGENIIQGDTGLVVPAEDSHALKRAILSLLAHPEDLREMGQKARKYMESRSFKKAFEQTWEMYRECA</sequence>
<organism evidence="3 4">
    <name type="scientific">Desulfonatronospira thiodismutans ASO3-1</name>
    <dbReference type="NCBI Taxonomy" id="555779"/>
    <lineage>
        <taxon>Bacteria</taxon>
        <taxon>Pseudomonadati</taxon>
        <taxon>Thermodesulfobacteriota</taxon>
        <taxon>Desulfovibrionia</taxon>
        <taxon>Desulfovibrionales</taxon>
        <taxon>Desulfonatronovibrionaceae</taxon>
        <taxon>Desulfonatronospira</taxon>
    </lineage>
</organism>
<name>D6SMC8_9BACT</name>
<evidence type="ECO:0000313" key="4">
    <source>
        <dbReference type="Proteomes" id="UP000005496"/>
    </source>
</evidence>
<dbReference type="CDD" id="cd03814">
    <property type="entry name" value="GT4-like"/>
    <property type="match status" value="1"/>
</dbReference>
<dbReference type="Gene3D" id="3.20.20.140">
    <property type="entry name" value="Metal-dependent hydrolases"/>
    <property type="match status" value="1"/>
</dbReference>
<protein>
    <submittedName>
        <fullName evidence="3">Glycosyl transferase group 1</fullName>
    </submittedName>
</protein>
<dbReference type="eggNOG" id="COG0438">
    <property type="taxonomic scope" value="Bacteria"/>
</dbReference>
<proteinExistence type="predicted"/>
<dbReference type="OrthoDB" id="9802525at2"/>
<dbReference type="InterPro" id="IPR001296">
    <property type="entry name" value="Glyco_trans_1"/>
</dbReference>
<dbReference type="eggNOG" id="COG0613">
    <property type="taxonomic scope" value="Bacteria"/>
</dbReference>
<dbReference type="InterPro" id="IPR028098">
    <property type="entry name" value="Glyco_trans_4-like_N"/>
</dbReference>
<dbReference type="Proteomes" id="UP000005496">
    <property type="component" value="Unassembled WGS sequence"/>
</dbReference>
<dbReference type="RefSeq" id="WP_008868968.1">
    <property type="nucleotide sequence ID" value="NZ_ACJN02000001.1"/>
</dbReference>
<dbReference type="SUPFAM" id="SSF89550">
    <property type="entry name" value="PHP domain-like"/>
    <property type="match status" value="1"/>
</dbReference>
<evidence type="ECO:0000259" key="1">
    <source>
        <dbReference type="Pfam" id="PF00534"/>
    </source>
</evidence>
<evidence type="ECO:0000259" key="2">
    <source>
        <dbReference type="Pfam" id="PF13439"/>
    </source>
</evidence>
<feature type="domain" description="Glycosyltransferase subfamily 4-like N-terminal" evidence="2">
    <location>
        <begin position="446"/>
        <end position="618"/>
    </location>
</feature>
<dbReference type="AlphaFoldDB" id="D6SMC8"/>
<dbReference type="PANTHER" id="PTHR45947">
    <property type="entry name" value="SULFOQUINOVOSYL TRANSFERASE SQD2"/>
    <property type="match status" value="1"/>
</dbReference>
<dbReference type="Pfam" id="PF13439">
    <property type="entry name" value="Glyco_transf_4"/>
    <property type="match status" value="1"/>
</dbReference>
<accession>D6SMC8</accession>
<dbReference type="CDD" id="cd07432">
    <property type="entry name" value="PHP_HisPPase"/>
    <property type="match status" value="1"/>
</dbReference>
<dbReference type="PANTHER" id="PTHR45947:SF3">
    <property type="entry name" value="SULFOQUINOVOSYL TRANSFERASE SQD2"/>
    <property type="match status" value="1"/>
</dbReference>
<dbReference type="GO" id="GO:0016757">
    <property type="term" value="F:glycosyltransferase activity"/>
    <property type="evidence" value="ECO:0007669"/>
    <property type="project" value="InterPro"/>
</dbReference>
<dbReference type="InterPro" id="IPR050194">
    <property type="entry name" value="Glycosyltransferase_grp1"/>
</dbReference>
<reference evidence="3" key="1">
    <citation type="submission" date="2010-05" db="EMBL/GenBank/DDBJ databases">
        <title>The draft genome of Desulfonatronospira thiodismutans ASO3-1.</title>
        <authorList>
            <consortium name="US DOE Joint Genome Institute (JGI-PGF)"/>
            <person name="Lucas S."/>
            <person name="Copeland A."/>
            <person name="Lapidus A."/>
            <person name="Cheng J.-F."/>
            <person name="Bruce D."/>
            <person name="Goodwin L."/>
            <person name="Pitluck S."/>
            <person name="Chertkov O."/>
            <person name="Brettin T."/>
            <person name="Detter J.C."/>
            <person name="Han C."/>
            <person name="Land M.L."/>
            <person name="Hauser L."/>
            <person name="Kyrpides N."/>
            <person name="Mikhailova N."/>
            <person name="Muyzer G."/>
            <person name="Woyke T."/>
        </authorList>
    </citation>
    <scope>NUCLEOTIDE SEQUENCE [LARGE SCALE GENOMIC DNA]</scope>
    <source>
        <strain evidence="3">ASO3-1</strain>
    </source>
</reference>
<dbReference type="Gene3D" id="3.40.50.2000">
    <property type="entry name" value="Glycogen Phosphorylase B"/>
    <property type="match status" value="2"/>
</dbReference>
<dbReference type="Pfam" id="PF00534">
    <property type="entry name" value="Glycos_transf_1"/>
    <property type="match status" value="1"/>
</dbReference>
<comment type="caution">
    <text evidence="3">The sequence shown here is derived from an EMBL/GenBank/DDBJ whole genome shotgun (WGS) entry which is preliminary data.</text>
</comment>
<dbReference type="SUPFAM" id="SSF53756">
    <property type="entry name" value="UDP-Glycosyltransferase/glycogen phosphorylase"/>
    <property type="match status" value="1"/>
</dbReference>
<feature type="domain" description="Glycosyl transferase family 1" evidence="1">
    <location>
        <begin position="633"/>
        <end position="788"/>
    </location>
</feature>
<dbReference type="EMBL" id="ACJN02000001">
    <property type="protein sequence ID" value="EFI35839.1"/>
    <property type="molecule type" value="Genomic_DNA"/>
</dbReference>